<organism evidence="3 4">
    <name type="scientific">Streptomyces bottropensis</name>
    <dbReference type="NCBI Taxonomy" id="42235"/>
    <lineage>
        <taxon>Bacteria</taxon>
        <taxon>Bacillati</taxon>
        <taxon>Actinomycetota</taxon>
        <taxon>Actinomycetes</taxon>
        <taxon>Kitasatosporales</taxon>
        <taxon>Streptomycetaceae</taxon>
        <taxon>Streptomyces</taxon>
    </lineage>
</organism>
<evidence type="ECO:0000313" key="4">
    <source>
        <dbReference type="Proteomes" id="UP001310290"/>
    </source>
</evidence>
<evidence type="ECO:0000259" key="2">
    <source>
        <dbReference type="Pfam" id="PF18157"/>
    </source>
</evidence>
<dbReference type="RefSeq" id="WP_334661390.1">
    <property type="nucleotide sequence ID" value="NZ_JARULZ010000002.1"/>
</dbReference>
<proteinExistence type="predicted"/>
<dbReference type="Pfam" id="PF18157">
    <property type="entry name" value="MID_pPIWI_RE"/>
    <property type="match status" value="1"/>
</dbReference>
<feature type="domain" description="Prokaryotic pPIWI-RE MID" evidence="2">
    <location>
        <begin position="13"/>
        <end position="134"/>
    </location>
</feature>
<reference evidence="3" key="1">
    <citation type="submission" date="2023-04" db="EMBL/GenBank/DDBJ databases">
        <title>Genomic diversity of scab-causing Streptomyces spp. in the province of Quebec, Canada.</title>
        <authorList>
            <person name="Biessy A."/>
            <person name="Cadieux M."/>
            <person name="Ciotola M."/>
            <person name="Filion M."/>
        </authorList>
    </citation>
    <scope>NUCLEOTIDE SEQUENCE</scope>
    <source>
        <strain evidence="3">B21-115</strain>
    </source>
</reference>
<feature type="region of interest" description="Disordered" evidence="1">
    <location>
        <begin position="173"/>
        <end position="245"/>
    </location>
</feature>
<gene>
    <name evidence="3" type="ORF">QBA35_36855</name>
</gene>
<keyword evidence="4" id="KW-1185">Reference proteome</keyword>
<feature type="compositionally biased region" description="Basic and acidic residues" evidence="1">
    <location>
        <begin position="236"/>
        <end position="245"/>
    </location>
</feature>
<accession>A0ABU8AYK2</accession>
<name>A0ABU8AYK2_9ACTN</name>
<feature type="region of interest" description="Disordered" evidence="1">
    <location>
        <begin position="1"/>
        <end position="27"/>
    </location>
</feature>
<evidence type="ECO:0000313" key="3">
    <source>
        <dbReference type="EMBL" id="MEH0638760.1"/>
    </source>
</evidence>
<dbReference type="InterPro" id="IPR040496">
    <property type="entry name" value="MID_pPIWI_RE"/>
</dbReference>
<sequence length="245" mass="26961">MPGLLCQLRPKATDSDPDKRRRARQTALEERARLCQDAFPPEDRPVGCLIEREGPGYYKAARLEGPKKPLKNALPPRCNRLVQIIKPVNRDPNPDAKSTGLHPFENTEVRKQDIERITAALLDLLRQLGRLPTLPTLFGTAPLEVSALWLTHAGPHFVPMLLRMHTDGTVTGQLIPSQNHPGEPEIPPRTTSRGAGRGPRKDEADRPGNTFRLDMGARLGLGPVAAVPRPHPSARAADRAGTETR</sequence>
<protein>
    <recommendedName>
        <fullName evidence="2">Prokaryotic pPIWI-RE MID domain-containing protein</fullName>
    </recommendedName>
</protein>
<dbReference type="EMBL" id="JARULZ010000002">
    <property type="protein sequence ID" value="MEH0638760.1"/>
    <property type="molecule type" value="Genomic_DNA"/>
</dbReference>
<dbReference type="Proteomes" id="UP001310290">
    <property type="component" value="Unassembled WGS sequence"/>
</dbReference>
<comment type="caution">
    <text evidence="3">The sequence shown here is derived from an EMBL/GenBank/DDBJ whole genome shotgun (WGS) entry which is preliminary data.</text>
</comment>
<evidence type="ECO:0000256" key="1">
    <source>
        <dbReference type="SAM" id="MobiDB-lite"/>
    </source>
</evidence>